<evidence type="ECO:0000313" key="4">
    <source>
        <dbReference type="Proteomes" id="UP000013827"/>
    </source>
</evidence>
<dbReference type="RefSeq" id="XP_005767399.1">
    <property type="nucleotide sequence ID" value="XM_005767342.1"/>
</dbReference>
<dbReference type="InterPro" id="IPR039881">
    <property type="entry name" value="PCIF1-like"/>
</dbReference>
<dbReference type="GO" id="GO:0016422">
    <property type="term" value="F:mRNA (2'-O-methyladenosine-N6-)-methyltransferase activity"/>
    <property type="evidence" value="ECO:0007669"/>
    <property type="project" value="InterPro"/>
</dbReference>
<dbReference type="InterPro" id="IPR022035">
    <property type="entry name" value="PCIF1_WW"/>
</dbReference>
<dbReference type="EnsemblProtists" id="EOD14970">
    <property type="protein sequence ID" value="EOD14970"/>
    <property type="gene ID" value="EMIHUDRAFT_197672"/>
</dbReference>
<dbReference type="eggNOG" id="ENOG502QVT7">
    <property type="taxonomic scope" value="Eukaryota"/>
</dbReference>
<dbReference type="GO" id="GO:0099122">
    <property type="term" value="F:RNA polymerase II C-terminal domain binding"/>
    <property type="evidence" value="ECO:0007669"/>
    <property type="project" value="InterPro"/>
</dbReference>
<dbReference type="PANTHER" id="PTHR21727">
    <property type="entry name" value="PHOSPHORYLATED CTD INTERACTING FACTOR 1"/>
    <property type="match status" value="1"/>
</dbReference>
<proteinExistence type="predicted"/>
<dbReference type="KEGG" id="ehx:EMIHUDRAFT_197672"/>
<feature type="region of interest" description="Disordered" evidence="1">
    <location>
        <begin position="51"/>
        <end position="75"/>
    </location>
</feature>
<dbReference type="Proteomes" id="UP000013827">
    <property type="component" value="Unassembled WGS sequence"/>
</dbReference>
<dbReference type="HOGENOM" id="CLU_730456_0_0_1"/>
<evidence type="ECO:0000259" key="2">
    <source>
        <dbReference type="Pfam" id="PF12237"/>
    </source>
</evidence>
<dbReference type="GeneID" id="17260815"/>
<sequence length="379" mass="39804">MGRKAARLGDAKVARACAACDQTLTKADFSRSQLKKGGICRCCSQAAAQSSQPPPAQAVAQPQSAQPRVQRDSTKPQTADVQDLCFLPDTPAVSSLLAVGSDGNDGDGGGATAPEALSSAALEAARLRAVRSLAGTFRTHCAALGVKRSCAFFENWLWSALYARSRPSPMPPAAAERFPEAAFCVVARQLSLQGGHEGAGGMQLFASPLNCAFPRFCSASADVDADFGSAGSFFLYTPRPGAYLANPPFDPAVVAAMAALLEASDLAGERLTFVCVVPAWTKPRGPHLPAWQQLAGSPHTTCALTLPRAQHAYVDGEQQLRGKGHACGRSRHDTSLLVLQSAAAAREVPFTEPMQARLRRAFPLANTGEHPLHKTANGC</sequence>
<organism evidence="3 4">
    <name type="scientific">Emiliania huxleyi (strain CCMP1516)</name>
    <dbReference type="NCBI Taxonomy" id="280463"/>
    <lineage>
        <taxon>Eukaryota</taxon>
        <taxon>Haptista</taxon>
        <taxon>Haptophyta</taxon>
        <taxon>Prymnesiophyceae</taxon>
        <taxon>Isochrysidales</taxon>
        <taxon>Noelaerhabdaceae</taxon>
        <taxon>Emiliania</taxon>
    </lineage>
</organism>
<feature type="domain" description="PCIF1 WW" evidence="2">
    <location>
        <begin position="202"/>
        <end position="316"/>
    </location>
</feature>
<protein>
    <recommendedName>
        <fullName evidence="2">PCIF1 WW domain-containing protein</fullName>
    </recommendedName>
</protein>
<reference evidence="3" key="2">
    <citation type="submission" date="2024-10" db="UniProtKB">
        <authorList>
            <consortium name="EnsemblProtists"/>
        </authorList>
    </citation>
    <scope>IDENTIFICATION</scope>
</reference>
<feature type="compositionally biased region" description="Low complexity" evidence="1">
    <location>
        <begin position="51"/>
        <end position="67"/>
    </location>
</feature>
<dbReference type="PANTHER" id="PTHR21727:SF0">
    <property type="entry name" value="MRNA (2'-O-METHYLADENOSINE-N(6)-)-METHYLTRANSFERASE"/>
    <property type="match status" value="1"/>
</dbReference>
<accession>A0A0D3IUN5</accession>
<name>A0A0D3IUN5_EMIH1</name>
<dbReference type="PaxDb" id="2903-EOD14970"/>
<evidence type="ECO:0000256" key="1">
    <source>
        <dbReference type="SAM" id="MobiDB-lite"/>
    </source>
</evidence>
<evidence type="ECO:0000313" key="3">
    <source>
        <dbReference type="EnsemblProtists" id="EOD14970"/>
    </source>
</evidence>
<keyword evidence="4" id="KW-1185">Reference proteome</keyword>
<dbReference type="Pfam" id="PF12237">
    <property type="entry name" value="PCIF1_WW"/>
    <property type="match status" value="1"/>
</dbReference>
<reference evidence="4" key="1">
    <citation type="journal article" date="2013" name="Nature">
        <title>Pan genome of the phytoplankton Emiliania underpins its global distribution.</title>
        <authorList>
            <person name="Read B.A."/>
            <person name="Kegel J."/>
            <person name="Klute M.J."/>
            <person name="Kuo A."/>
            <person name="Lefebvre S.C."/>
            <person name="Maumus F."/>
            <person name="Mayer C."/>
            <person name="Miller J."/>
            <person name="Monier A."/>
            <person name="Salamov A."/>
            <person name="Young J."/>
            <person name="Aguilar M."/>
            <person name="Claverie J.M."/>
            <person name="Frickenhaus S."/>
            <person name="Gonzalez K."/>
            <person name="Herman E.K."/>
            <person name="Lin Y.C."/>
            <person name="Napier J."/>
            <person name="Ogata H."/>
            <person name="Sarno A.F."/>
            <person name="Shmutz J."/>
            <person name="Schroeder D."/>
            <person name="de Vargas C."/>
            <person name="Verret F."/>
            <person name="von Dassow P."/>
            <person name="Valentin K."/>
            <person name="Van de Peer Y."/>
            <person name="Wheeler G."/>
            <person name="Dacks J.B."/>
            <person name="Delwiche C.F."/>
            <person name="Dyhrman S.T."/>
            <person name="Glockner G."/>
            <person name="John U."/>
            <person name="Richards T."/>
            <person name="Worden A.Z."/>
            <person name="Zhang X."/>
            <person name="Grigoriev I.V."/>
            <person name="Allen A.E."/>
            <person name="Bidle K."/>
            <person name="Borodovsky M."/>
            <person name="Bowler C."/>
            <person name="Brownlee C."/>
            <person name="Cock J.M."/>
            <person name="Elias M."/>
            <person name="Gladyshev V.N."/>
            <person name="Groth M."/>
            <person name="Guda C."/>
            <person name="Hadaegh A."/>
            <person name="Iglesias-Rodriguez M.D."/>
            <person name="Jenkins J."/>
            <person name="Jones B.M."/>
            <person name="Lawson T."/>
            <person name="Leese F."/>
            <person name="Lindquist E."/>
            <person name="Lobanov A."/>
            <person name="Lomsadze A."/>
            <person name="Malik S.B."/>
            <person name="Marsh M.E."/>
            <person name="Mackinder L."/>
            <person name="Mock T."/>
            <person name="Mueller-Roeber B."/>
            <person name="Pagarete A."/>
            <person name="Parker M."/>
            <person name="Probert I."/>
            <person name="Quesneville H."/>
            <person name="Raines C."/>
            <person name="Rensing S.A."/>
            <person name="Riano-Pachon D.M."/>
            <person name="Richier S."/>
            <person name="Rokitta S."/>
            <person name="Shiraiwa Y."/>
            <person name="Soanes D.M."/>
            <person name="van der Giezen M."/>
            <person name="Wahlund T.M."/>
            <person name="Williams B."/>
            <person name="Wilson W."/>
            <person name="Wolfe G."/>
            <person name="Wurch L.L."/>
        </authorList>
    </citation>
    <scope>NUCLEOTIDE SEQUENCE</scope>
</reference>
<dbReference type="AlphaFoldDB" id="A0A0D3IUN5"/>